<dbReference type="EMBL" id="SRLO01004467">
    <property type="protein sequence ID" value="TNN30457.1"/>
    <property type="molecule type" value="Genomic_DNA"/>
</dbReference>
<keyword evidence="3" id="KW-1185">Reference proteome</keyword>
<comment type="caution">
    <text evidence="2">The sequence shown here is derived from an EMBL/GenBank/DDBJ whole genome shotgun (WGS) entry which is preliminary data.</text>
</comment>
<name>A0A4Z2END4_9TELE</name>
<sequence>MALTFAISSACNGVIALQVLYYWNSPAQRKKKRE</sequence>
<accession>A0A4Z2END4</accession>
<proteinExistence type="predicted"/>
<keyword evidence="1" id="KW-1133">Transmembrane helix</keyword>
<dbReference type="OrthoDB" id="271506at2759"/>
<dbReference type="Proteomes" id="UP000314294">
    <property type="component" value="Unassembled WGS sequence"/>
</dbReference>
<feature type="transmembrane region" description="Helical" evidence="1">
    <location>
        <begin position="6"/>
        <end position="23"/>
    </location>
</feature>
<protein>
    <submittedName>
        <fullName evidence="2">Mannose-P-dolichol utilization defect 1 protein</fullName>
    </submittedName>
</protein>
<evidence type="ECO:0000313" key="2">
    <source>
        <dbReference type="EMBL" id="TNN30457.1"/>
    </source>
</evidence>
<reference evidence="2 3" key="1">
    <citation type="submission" date="2019-03" db="EMBL/GenBank/DDBJ databases">
        <title>First draft genome of Liparis tanakae, snailfish: a comprehensive survey of snailfish specific genes.</title>
        <authorList>
            <person name="Kim W."/>
            <person name="Song I."/>
            <person name="Jeong J.-H."/>
            <person name="Kim D."/>
            <person name="Kim S."/>
            <person name="Ryu S."/>
            <person name="Song J.Y."/>
            <person name="Lee S.K."/>
        </authorList>
    </citation>
    <scope>NUCLEOTIDE SEQUENCE [LARGE SCALE GENOMIC DNA]</scope>
    <source>
        <tissue evidence="2">Muscle</tissue>
    </source>
</reference>
<evidence type="ECO:0000256" key="1">
    <source>
        <dbReference type="SAM" id="Phobius"/>
    </source>
</evidence>
<organism evidence="2 3">
    <name type="scientific">Liparis tanakae</name>
    <name type="common">Tanaka's snailfish</name>
    <dbReference type="NCBI Taxonomy" id="230148"/>
    <lineage>
        <taxon>Eukaryota</taxon>
        <taxon>Metazoa</taxon>
        <taxon>Chordata</taxon>
        <taxon>Craniata</taxon>
        <taxon>Vertebrata</taxon>
        <taxon>Euteleostomi</taxon>
        <taxon>Actinopterygii</taxon>
        <taxon>Neopterygii</taxon>
        <taxon>Teleostei</taxon>
        <taxon>Neoteleostei</taxon>
        <taxon>Acanthomorphata</taxon>
        <taxon>Eupercaria</taxon>
        <taxon>Perciformes</taxon>
        <taxon>Cottioidei</taxon>
        <taxon>Cottales</taxon>
        <taxon>Liparidae</taxon>
        <taxon>Liparis</taxon>
    </lineage>
</organism>
<keyword evidence="1" id="KW-0812">Transmembrane</keyword>
<dbReference type="AlphaFoldDB" id="A0A4Z2END4"/>
<evidence type="ECO:0000313" key="3">
    <source>
        <dbReference type="Proteomes" id="UP000314294"/>
    </source>
</evidence>
<keyword evidence="1" id="KW-0472">Membrane</keyword>
<gene>
    <name evidence="2" type="primary">Mpdu1_1</name>
    <name evidence="2" type="ORF">EYF80_059390</name>
</gene>